<dbReference type="Proteomes" id="UP001345219">
    <property type="component" value="Chromosome 10"/>
</dbReference>
<evidence type="ECO:0000256" key="1">
    <source>
        <dbReference type="SAM" id="MobiDB-lite"/>
    </source>
</evidence>
<feature type="compositionally biased region" description="Basic and acidic residues" evidence="1">
    <location>
        <begin position="32"/>
        <end position="55"/>
    </location>
</feature>
<name>A0AAN7GJV8_9MYRT</name>
<protein>
    <submittedName>
        <fullName evidence="2">Uncharacterized protein</fullName>
    </submittedName>
</protein>
<evidence type="ECO:0000313" key="3">
    <source>
        <dbReference type="Proteomes" id="UP001345219"/>
    </source>
</evidence>
<organism evidence="2 3">
    <name type="scientific">Trapa incisa</name>
    <dbReference type="NCBI Taxonomy" id="236973"/>
    <lineage>
        <taxon>Eukaryota</taxon>
        <taxon>Viridiplantae</taxon>
        <taxon>Streptophyta</taxon>
        <taxon>Embryophyta</taxon>
        <taxon>Tracheophyta</taxon>
        <taxon>Spermatophyta</taxon>
        <taxon>Magnoliopsida</taxon>
        <taxon>eudicotyledons</taxon>
        <taxon>Gunneridae</taxon>
        <taxon>Pentapetalae</taxon>
        <taxon>rosids</taxon>
        <taxon>malvids</taxon>
        <taxon>Myrtales</taxon>
        <taxon>Lythraceae</taxon>
        <taxon>Trapa</taxon>
    </lineage>
</organism>
<reference evidence="2 3" key="1">
    <citation type="journal article" date="2023" name="Hortic Res">
        <title>Pangenome of water caltrop reveals structural variations and asymmetric subgenome divergence after allopolyploidization.</title>
        <authorList>
            <person name="Zhang X."/>
            <person name="Chen Y."/>
            <person name="Wang L."/>
            <person name="Yuan Y."/>
            <person name="Fang M."/>
            <person name="Shi L."/>
            <person name="Lu R."/>
            <person name="Comes H.P."/>
            <person name="Ma Y."/>
            <person name="Chen Y."/>
            <person name="Huang G."/>
            <person name="Zhou Y."/>
            <person name="Zheng Z."/>
            <person name="Qiu Y."/>
        </authorList>
    </citation>
    <scope>NUCLEOTIDE SEQUENCE [LARGE SCALE GENOMIC DNA]</scope>
    <source>
        <tissue evidence="2">Roots</tissue>
    </source>
</reference>
<comment type="caution">
    <text evidence="2">The sequence shown here is derived from an EMBL/GenBank/DDBJ whole genome shotgun (WGS) entry which is preliminary data.</text>
</comment>
<dbReference type="EMBL" id="JAXIOK010000021">
    <property type="protein sequence ID" value="KAK4745516.1"/>
    <property type="molecule type" value="Genomic_DNA"/>
</dbReference>
<proteinExistence type="predicted"/>
<keyword evidence="3" id="KW-1185">Reference proteome</keyword>
<feature type="region of interest" description="Disordered" evidence="1">
    <location>
        <begin position="26"/>
        <end position="62"/>
    </location>
</feature>
<dbReference type="AlphaFoldDB" id="A0AAN7GJV8"/>
<sequence>MDEYHQMMKGGENSMNLKDIMVNVRRKRFKEHRRDRESKVVESKAPRDGPSKEEDTQTSYSN</sequence>
<accession>A0AAN7GJV8</accession>
<gene>
    <name evidence="2" type="ORF">SAY87_011828</name>
</gene>
<evidence type="ECO:0000313" key="2">
    <source>
        <dbReference type="EMBL" id="KAK4745516.1"/>
    </source>
</evidence>